<keyword evidence="2" id="KW-1185">Reference proteome</keyword>
<reference evidence="1 2" key="1">
    <citation type="submission" date="2020-08" db="EMBL/GenBank/DDBJ databases">
        <title>novel species in genus Nocardioides.</title>
        <authorList>
            <person name="Zhang G."/>
        </authorList>
    </citation>
    <scope>NUCLEOTIDE SEQUENCE [LARGE SCALE GENOMIC DNA]</scope>
    <source>
        <strain evidence="1 2">SC8A-24</strain>
    </source>
</reference>
<comment type="caution">
    <text evidence="1">The sequence shown here is derived from an EMBL/GenBank/DDBJ whole genome shotgun (WGS) entry which is preliminary data.</text>
</comment>
<accession>A0ABR6U646</accession>
<dbReference type="EMBL" id="JACMYC010000002">
    <property type="protein sequence ID" value="MBC2959439.1"/>
    <property type="molecule type" value="Genomic_DNA"/>
</dbReference>
<proteinExistence type="predicted"/>
<gene>
    <name evidence="1" type="ORF">H7344_03920</name>
</gene>
<dbReference type="RefSeq" id="WP_186344724.1">
    <property type="nucleotide sequence ID" value="NZ_BMMR01000002.1"/>
</dbReference>
<evidence type="ECO:0000313" key="1">
    <source>
        <dbReference type="EMBL" id="MBC2959439.1"/>
    </source>
</evidence>
<name>A0ABR6U646_9ACTN</name>
<protein>
    <submittedName>
        <fullName evidence="1">Uncharacterized protein</fullName>
    </submittedName>
</protein>
<organism evidence="1 2">
    <name type="scientific">Nocardioides deserti</name>
    <dbReference type="NCBI Taxonomy" id="1588644"/>
    <lineage>
        <taxon>Bacteria</taxon>
        <taxon>Bacillati</taxon>
        <taxon>Actinomycetota</taxon>
        <taxon>Actinomycetes</taxon>
        <taxon>Propionibacteriales</taxon>
        <taxon>Nocardioidaceae</taxon>
        <taxon>Nocardioides</taxon>
    </lineage>
</organism>
<evidence type="ECO:0000313" key="2">
    <source>
        <dbReference type="Proteomes" id="UP000604001"/>
    </source>
</evidence>
<dbReference type="Proteomes" id="UP000604001">
    <property type="component" value="Unassembled WGS sequence"/>
</dbReference>
<sequence>MTSAGTPGGTSGERRAWGWVTSLRKGGTTPWAAWTGEAEARGRVLPGAQQLELLRRLNEAGRPEPQLVRRVLEASAPGRGRPDLELVGAVDPGPFGPRPVDPADLPDDELVRVATSVLAEDLAATALPDHADPARRGPGRPPWRRRFRLVGDPWLADAARHALAERGRHPGGRGATVLVLADDLATMLTDAWRSRVLGEGAPPWRDWLDDAVSRDRVPPRVDVLRALRTWSDRVGCDRVRLVLDPAALPRLAGTRRPLPPAPALPADGAELARRTAPVLGLLALPERRARLLREALLPRLVAAGGPPLGVPAELEGWVHDRAEWVRREVLAAGYPVVGDVDRLLPRVREGAREPSDAGVLDLAVRLLLAGASQDHQRGSEDR</sequence>